<dbReference type="PANTHER" id="PTHR42081">
    <property type="entry name" value="ZINC FINGER PROTEIN DHHC DOMAIN CONTAINING PROTEIN"/>
    <property type="match status" value="1"/>
</dbReference>
<dbReference type="EMBL" id="KQ030553">
    <property type="protein sequence ID" value="KJZ72096.1"/>
    <property type="molecule type" value="Genomic_DNA"/>
</dbReference>
<accession>A0A0F7ZH64</accession>
<dbReference type="Proteomes" id="UP000054481">
    <property type="component" value="Unassembled WGS sequence"/>
</dbReference>
<name>A0A0F7ZH64_9HYPO</name>
<evidence type="ECO:0000259" key="2">
    <source>
        <dbReference type="Pfam" id="PF26118"/>
    </source>
</evidence>
<feature type="region of interest" description="Disordered" evidence="1">
    <location>
        <begin position="233"/>
        <end position="289"/>
    </location>
</feature>
<sequence length="671" mass="74497">MNGSGSLQHIDAVDAFARTLFLRTQQHPSHSLSSISLAVRQLHLALRHLRIEAADPDSLLNKGPDSAVYARQVPPIVQDCDFALKQLETVLDLYDAPESHYGNTFADKAEAVRSRLEHEKMTLDMLLDTVQLHSPLNKSSGSLHSGNEASLERIKDKVDHVASKLLPHQDKCGTVGDEDRLWREFSSALEKEGFSPRVLHEHKEVLRAYIRELESASTTNGGSCPSVRGLLESQAQGARPPPVPPKELLSPSHVDDKSLSSIKNQRLHSGSANGVSSQSLSRSYTSDDAPLHGDSMALISTKDLIAMDSLQSSMAGMHLNPVAQNHDSSPRSSQKHLMTLPPHLYAPSHLTQSLSLGSSPVAGHHPSLQSSVAPHLSSYNSSPALMPSRLAPDRYGKDIPMEATWTKIKRSLVSSEVLARAGVRYEARPGYVAVLGRLTREQIADFARQSAECRAARSRGHAPRRHEERHSRPRADSKSSRDDDDDNDSALWNESDTTDYDDDKTSEKGARNYPFIVSPPSKNKTSPSSTVMPKPILKNKNENHVRFDPEPHEVEPKSPRSFKDDRDRYGDSRRPRDARERDDYRRNHNDYRRNGERYGEHRHGGERDRYGGDRHHGFDGDHHRQHRDRRGDRRDERSTKKKAWGETLGAVGIGGAAASLIGVLAQAAVGI</sequence>
<protein>
    <recommendedName>
        <fullName evidence="2">DUF8035 domain-containing protein</fullName>
    </recommendedName>
</protein>
<organism evidence="3 4">
    <name type="scientific">Hirsutella minnesotensis 3608</name>
    <dbReference type="NCBI Taxonomy" id="1043627"/>
    <lineage>
        <taxon>Eukaryota</taxon>
        <taxon>Fungi</taxon>
        <taxon>Dikarya</taxon>
        <taxon>Ascomycota</taxon>
        <taxon>Pezizomycotina</taxon>
        <taxon>Sordariomycetes</taxon>
        <taxon>Hypocreomycetidae</taxon>
        <taxon>Hypocreales</taxon>
        <taxon>Ophiocordycipitaceae</taxon>
        <taxon>Hirsutella</taxon>
    </lineage>
</organism>
<evidence type="ECO:0000256" key="1">
    <source>
        <dbReference type="SAM" id="MobiDB-lite"/>
    </source>
</evidence>
<proteinExistence type="predicted"/>
<evidence type="ECO:0000313" key="4">
    <source>
        <dbReference type="Proteomes" id="UP000054481"/>
    </source>
</evidence>
<feature type="compositionally biased region" description="Polar residues" evidence="1">
    <location>
        <begin position="259"/>
        <end position="286"/>
    </location>
</feature>
<dbReference type="PANTHER" id="PTHR42081:SF2">
    <property type="entry name" value="NIPPED-B-LIKE PROTEIN B"/>
    <property type="match status" value="1"/>
</dbReference>
<feature type="compositionally biased region" description="Basic and acidic residues" evidence="1">
    <location>
        <begin position="465"/>
        <end position="481"/>
    </location>
</feature>
<dbReference type="InterPro" id="IPR058348">
    <property type="entry name" value="DUF8035"/>
</dbReference>
<feature type="compositionally biased region" description="Basic and acidic residues" evidence="1">
    <location>
        <begin position="629"/>
        <end position="638"/>
    </location>
</feature>
<keyword evidence="4" id="KW-1185">Reference proteome</keyword>
<dbReference type="Pfam" id="PF26118">
    <property type="entry name" value="DUF8035"/>
    <property type="match status" value="1"/>
</dbReference>
<feature type="region of interest" description="Disordered" evidence="1">
    <location>
        <begin position="454"/>
        <end position="642"/>
    </location>
</feature>
<dbReference type="OrthoDB" id="5226662at2759"/>
<feature type="compositionally biased region" description="Low complexity" evidence="1">
    <location>
        <begin position="518"/>
        <end position="530"/>
    </location>
</feature>
<feature type="compositionally biased region" description="Basic and acidic residues" evidence="1">
    <location>
        <begin position="539"/>
        <end position="622"/>
    </location>
</feature>
<feature type="domain" description="DUF8035" evidence="2">
    <location>
        <begin position="403"/>
        <end position="456"/>
    </location>
</feature>
<reference evidence="3 4" key="1">
    <citation type="journal article" date="2014" name="Genome Biol. Evol.">
        <title>Comparative genomics and transcriptomics analyses reveal divergent lifestyle features of nematode endoparasitic fungus Hirsutella minnesotensis.</title>
        <authorList>
            <person name="Lai Y."/>
            <person name="Liu K."/>
            <person name="Zhang X."/>
            <person name="Zhang X."/>
            <person name="Li K."/>
            <person name="Wang N."/>
            <person name="Shu C."/>
            <person name="Wu Y."/>
            <person name="Wang C."/>
            <person name="Bushley K.E."/>
            <person name="Xiang M."/>
            <person name="Liu X."/>
        </authorList>
    </citation>
    <scope>NUCLEOTIDE SEQUENCE [LARGE SCALE GENOMIC DNA]</scope>
    <source>
        <strain evidence="3 4">3608</strain>
    </source>
</reference>
<dbReference type="AlphaFoldDB" id="A0A0F7ZH64"/>
<gene>
    <name evidence="3" type="ORF">HIM_08551</name>
</gene>
<feature type="region of interest" description="Disordered" evidence="1">
    <location>
        <begin position="356"/>
        <end position="375"/>
    </location>
</feature>
<evidence type="ECO:0000313" key="3">
    <source>
        <dbReference type="EMBL" id="KJZ72096.1"/>
    </source>
</evidence>